<feature type="region of interest" description="Disordered" evidence="1">
    <location>
        <begin position="138"/>
        <end position="162"/>
    </location>
</feature>
<organism evidence="2 3">
    <name type="scientific">Tsuneonella litorea</name>
    <dbReference type="NCBI Taxonomy" id="2976475"/>
    <lineage>
        <taxon>Bacteria</taxon>
        <taxon>Pseudomonadati</taxon>
        <taxon>Pseudomonadota</taxon>
        <taxon>Alphaproteobacteria</taxon>
        <taxon>Sphingomonadales</taxon>
        <taxon>Erythrobacteraceae</taxon>
        <taxon>Tsuneonella</taxon>
    </lineage>
</organism>
<dbReference type="Proteomes" id="UP001142648">
    <property type="component" value="Unassembled WGS sequence"/>
</dbReference>
<sequence length="162" mass="17502">MVPRGRACRGGSAEREEGGTARQTGGDRCGDRLAAIDSETVRLDGFAFAVERLTVWSAESVADPLDAFDGEPLVTGAGADLADTGNRPLYRIVAYDPPVPALFEKVIATEDTSFCPGERDKDLHDPWLDGFFAPRRPDEASGRVDHDTGESHRCDVGKVNRL</sequence>
<accession>A0A9X2W0F8</accession>
<evidence type="ECO:0000313" key="3">
    <source>
        <dbReference type="Proteomes" id="UP001142648"/>
    </source>
</evidence>
<evidence type="ECO:0000256" key="1">
    <source>
        <dbReference type="SAM" id="MobiDB-lite"/>
    </source>
</evidence>
<dbReference type="AlphaFoldDB" id="A0A9X2W0F8"/>
<feature type="region of interest" description="Disordered" evidence="1">
    <location>
        <begin position="1"/>
        <end position="29"/>
    </location>
</feature>
<proteinExistence type="predicted"/>
<reference evidence="2" key="1">
    <citation type="submission" date="2022-09" db="EMBL/GenBank/DDBJ databases">
        <title>The genome sequence of Tsuneonella sp. YG55.</title>
        <authorList>
            <person name="Liu Y."/>
        </authorList>
    </citation>
    <scope>NUCLEOTIDE SEQUENCE</scope>
    <source>
        <strain evidence="2">YG55</strain>
    </source>
</reference>
<keyword evidence="3" id="KW-1185">Reference proteome</keyword>
<gene>
    <name evidence="2" type="ORF">N0B51_04980</name>
</gene>
<dbReference type="EMBL" id="JAOAMV010000002">
    <property type="protein sequence ID" value="MCT2558328.1"/>
    <property type="molecule type" value="Genomic_DNA"/>
</dbReference>
<name>A0A9X2W0F8_9SPHN</name>
<protein>
    <submittedName>
        <fullName evidence="2">Uncharacterized protein</fullName>
    </submittedName>
</protein>
<evidence type="ECO:0000313" key="2">
    <source>
        <dbReference type="EMBL" id="MCT2558328.1"/>
    </source>
</evidence>
<comment type="caution">
    <text evidence="2">The sequence shown here is derived from an EMBL/GenBank/DDBJ whole genome shotgun (WGS) entry which is preliminary data.</text>
</comment>